<keyword evidence="8" id="KW-0067">ATP-binding</keyword>
<keyword evidence="7" id="KW-0547">Nucleotide-binding</keyword>
<name>A0AAV4N596_CAEEX</name>
<accession>A0AAV4N596</accession>
<dbReference type="PANTHER" id="PTHR10656">
    <property type="entry name" value="CELL FATE DETERMINING PROTEIN MAB21-RELATED"/>
    <property type="match status" value="1"/>
</dbReference>
<evidence type="ECO:0000256" key="3">
    <source>
        <dbReference type="ARBA" id="ARBA00008307"/>
    </source>
</evidence>
<dbReference type="Gene3D" id="1.10.1410.40">
    <property type="match status" value="1"/>
</dbReference>
<reference evidence="15 16" key="1">
    <citation type="submission" date="2021-06" db="EMBL/GenBank/DDBJ databases">
        <title>Caerostris extrusa draft genome.</title>
        <authorList>
            <person name="Kono N."/>
            <person name="Arakawa K."/>
        </authorList>
    </citation>
    <scope>NUCLEOTIDE SEQUENCE [LARGE SCALE GENOMIC DNA]</scope>
</reference>
<evidence type="ECO:0000256" key="11">
    <source>
        <dbReference type="ARBA" id="ARBA00023211"/>
    </source>
</evidence>
<evidence type="ECO:0000256" key="8">
    <source>
        <dbReference type="ARBA" id="ARBA00022840"/>
    </source>
</evidence>
<keyword evidence="6" id="KW-0479">Metal-binding</keyword>
<keyword evidence="4" id="KW-0808">Transferase</keyword>
<evidence type="ECO:0000256" key="4">
    <source>
        <dbReference type="ARBA" id="ARBA00022679"/>
    </source>
</evidence>
<sequence length="557" mass="65105">MLGDFEFVLQYTGKLKKDQIYLLRKLSNILLQKGEIMDIHINEILCIVDMLSKLGIILPGYLVAAFLISSVPDKYSIQNKSEEISIQKNKGIFNFVINWLLKEDRRQVTIFVNEKSDYECTIKNLVKLVKGPIFCTFCKTLNHYKRNCRKLKKVLKKQAQEESQRAEEICNQRMAYYDVEAFQPKKLRKPGVTILKEILKSIKLDENLIRENNEILQMFLSSFFEEMKNTDKIFKLLYQRPHFTGSYYSDLRISKPDEFDINLVLHLPFKPDEFEVLYHSQVPSYSKYALKNPAVATMNYPELCKLLFENGYLIPEKVRKWIQSVIDRTMRTYKIQIKSIRNMRCSSSGPARTIKLIKYTGDCIDIDLVPAIPCTLETKQPGIDGRVRMKLGATLETFLVPKPFSPSGQAPVNSSEISRLWRTHFPVSEEQLIHNKGCVKPVIKLLKLLRDKNNWKILASYYLKTVVMWMLLENSNEEYWKEDKLDERFIEALKKLLAYVKGQNIPYFFSKKNNLLSKLQYGEALNISGKLSSIINIVERDPFNYWKEFGVFPTFTM</sequence>
<evidence type="ECO:0000256" key="7">
    <source>
        <dbReference type="ARBA" id="ARBA00022741"/>
    </source>
</evidence>
<dbReference type="PANTHER" id="PTHR10656:SF42">
    <property type="entry name" value="CYCLIC GMP-AMP SYNTHASE-LIKE PROTEIN-RELATED"/>
    <property type="match status" value="1"/>
</dbReference>
<keyword evidence="16" id="KW-1185">Reference proteome</keyword>
<dbReference type="InterPro" id="IPR046906">
    <property type="entry name" value="Mab-21_HhH/H2TH-like"/>
</dbReference>
<dbReference type="InterPro" id="IPR024810">
    <property type="entry name" value="MAB21L/cGLR"/>
</dbReference>
<evidence type="ECO:0000256" key="6">
    <source>
        <dbReference type="ARBA" id="ARBA00022723"/>
    </source>
</evidence>
<keyword evidence="5" id="KW-0548">Nucleotidyltransferase</keyword>
<gene>
    <name evidence="15" type="primary">v1g211400</name>
    <name evidence="15" type="ORF">CEXT_200511</name>
</gene>
<dbReference type="Pfam" id="PF20266">
    <property type="entry name" value="Mab-21_C"/>
    <property type="match status" value="1"/>
</dbReference>
<feature type="domain" description="Mab-21-like HhH/H2TH-like" evidence="14">
    <location>
        <begin position="438"/>
        <end position="528"/>
    </location>
</feature>
<dbReference type="GO" id="GO:0005524">
    <property type="term" value="F:ATP binding"/>
    <property type="evidence" value="ECO:0007669"/>
    <property type="project" value="UniProtKB-KW"/>
</dbReference>
<keyword evidence="11" id="KW-0464">Manganese</keyword>
<keyword evidence="12" id="KW-0175">Coiled coil</keyword>
<comment type="cofactor">
    <cofactor evidence="2">
        <name>Mg(2+)</name>
        <dbReference type="ChEBI" id="CHEBI:18420"/>
    </cofactor>
</comment>
<evidence type="ECO:0000259" key="14">
    <source>
        <dbReference type="Pfam" id="PF20266"/>
    </source>
</evidence>
<evidence type="ECO:0000256" key="10">
    <source>
        <dbReference type="ARBA" id="ARBA00023134"/>
    </source>
</evidence>
<dbReference type="AlphaFoldDB" id="A0AAV4N596"/>
<evidence type="ECO:0000313" key="16">
    <source>
        <dbReference type="Proteomes" id="UP001054945"/>
    </source>
</evidence>
<evidence type="ECO:0000256" key="1">
    <source>
        <dbReference type="ARBA" id="ARBA00001936"/>
    </source>
</evidence>
<dbReference type="Proteomes" id="UP001054945">
    <property type="component" value="Unassembled WGS sequence"/>
</dbReference>
<proteinExistence type="inferred from homology"/>
<dbReference type="InterPro" id="IPR046903">
    <property type="entry name" value="Mab-21-like_nuc_Trfase"/>
</dbReference>
<evidence type="ECO:0000259" key="13">
    <source>
        <dbReference type="Pfam" id="PF03281"/>
    </source>
</evidence>
<dbReference type="EMBL" id="BPLR01020455">
    <property type="protein sequence ID" value="GIX79010.1"/>
    <property type="molecule type" value="Genomic_DNA"/>
</dbReference>
<evidence type="ECO:0000256" key="9">
    <source>
        <dbReference type="ARBA" id="ARBA00022842"/>
    </source>
</evidence>
<evidence type="ECO:0000313" key="15">
    <source>
        <dbReference type="EMBL" id="GIX79010.1"/>
    </source>
</evidence>
<feature type="coiled-coil region" evidence="12">
    <location>
        <begin position="141"/>
        <end position="172"/>
    </location>
</feature>
<evidence type="ECO:0000256" key="5">
    <source>
        <dbReference type="ARBA" id="ARBA00022695"/>
    </source>
</evidence>
<keyword evidence="10" id="KW-0342">GTP-binding</keyword>
<dbReference type="GO" id="GO:0046872">
    <property type="term" value="F:metal ion binding"/>
    <property type="evidence" value="ECO:0007669"/>
    <property type="project" value="UniProtKB-KW"/>
</dbReference>
<comment type="cofactor">
    <cofactor evidence="1">
        <name>Mn(2+)</name>
        <dbReference type="ChEBI" id="CHEBI:29035"/>
    </cofactor>
</comment>
<dbReference type="GO" id="GO:0016779">
    <property type="term" value="F:nucleotidyltransferase activity"/>
    <property type="evidence" value="ECO:0007669"/>
    <property type="project" value="UniProtKB-KW"/>
</dbReference>
<dbReference type="Gene3D" id="3.30.460.90">
    <property type="match status" value="1"/>
</dbReference>
<comment type="similarity">
    <text evidence="3">Belongs to the mab-21 family.</text>
</comment>
<dbReference type="Pfam" id="PF03281">
    <property type="entry name" value="Mab-21"/>
    <property type="match status" value="1"/>
</dbReference>
<evidence type="ECO:0000256" key="2">
    <source>
        <dbReference type="ARBA" id="ARBA00001946"/>
    </source>
</evidence>
<feature type="domain" description="Mab-21-like nucleotidyltransferase" evidence="13">
    <location>
        <begin position="247"/>
        <end position="435"/>
    </location>
</feature>
<keyword evidence="9" id="KW-0460">Magnesium</keyword>
<dbReference type="SMART" id="SM01265">
    <property type="entry name" value="Mab-21"/>
    <property type="match status" value="1"/>
</dbReference>
<protein>
    <submittedName>
        <fullName evidence="15">Cyclic GMP-AMP synthase</fullName>
    </submittedName>
</protein>
<organism evidence="15 16">
    <name type="scientific">Caerostris extrusa</name>
    <name type="common">Bark spider</name>
    <name type="synonym">Caerostris bankana</name>
    <dbReference type="NCBI Taxonomy" id="172846"/>
    <lineage>
        <taxon>Eukaryota</taxon>
        <taxon>Metazoa</taxon>
        <taxon>Ecdysozoa</taxon>
        <taxon>Arthropoda</taxon>
        <taxon>Chelicerata</taxon>
        <taxon>Arachnida</taxon>
        <taxon>Araneae</taxon>
        <taxon>Araneomorphae</taxon>
        <taxon>Entelegynae</taxon>
        <taxon>Araneoidea</taxon>
        <taxon>Araneidae</taxon>
        <taxon>Caerostris</taxon>
    </lineage>
</organism>
<comment type="caution">
    <text evidence="15">The sequence shown here is derived from an EMBL/GenBank/DDBJ whole genome shotgun (WGS) entry which is preliminary data.</text>
</comment>
<dbReference type="GO" id="GO:0005525">
    <property type="term" value="F:GTP binding"/>
    <property type="evidence" value="ECO:0007669"/>
    <property type="project" value="UniProtKB-KW"/>
</dbReference>
<dbReference type="Pfam" id="PF14223">
    <property type="entry name" value="Retrotran_gag_2"/>
    <property type="match status" value="1"/>
</dbReference>
<evidence type="ECO:0000256" key="12">
    <source>
        <dbReference type="SAM" id="Coils"/>
    </source>
</evidence>